<evidence type="ECO:0000313" key="2">
    <source>
        <dbReference type="EMBL" id="KAJ1528992.1"/>
    </source>
</evidence>
<feature type="region of interest" description="Disordered" evidence="1">
    <location>
        <begin position="1"/>
        <end position="143"/>
    </location>
</feature>
<organism evidence="2 3">
    <name type="scientific">Megalurothrips usitatus</name>
    <name type="common">bean blossom thrips</name>
    <dbReference type="NCBI Taxonomy" id="439358"/>
    <lineage>
        <taxon>Eukaryota</taxon>
        <taxon>Metazoa</taxon>
        <taxon>Ecdysozoa</taxon>
        <taxon>Arthropoda</taxon>
        <taxon>Hexapoda</taxon>
        <taxon>Insecta</taxon>
        <taxon>Pterygota</taxon>
        <taxon>Neoptera</taxon>
        <taxon>Paraneoptera</taxon>
        <taxon>Thysanoptera</taxon>
        <taxon>Terebrantia</taxon>
        <taxon>Thripoidea</taxon>
        <taxon>Thripidae</taxon>
        <taxon>Megalurothrips</taxon>
    </lineage>
</organism>
<gene>
    <name evidence="2" type="ORF">ONE63_007359</name>
</gene>
<feature type="compositionally biased region" description="Low complexity" evidence="1">
    <location>
        <begin position="78"/>
        <end position="87"/>
    </location>
</feature>
<sequence>MASQEEPATKKRRGPYKKYLRDSDIPVPESTLRSLRSRQQRETDKNDDEEQTGSDETLINQDVGADEALINQDENVSEQEPSQEQSSNLCENVDAEISNNTPVGQQSISPHHSIGAETSETCDDPVDDEITGSNTNADEDQADEDMKQGVNYIKNSVDSGNYFISLSVKEQIEGLLKRPDIKLIDHKDRLVDGIRDIFDGDIFKKCHRLGIAIEQVLTLIFNTDGVRVHNSTKNTTWPILAYINEIVPEQRFQTDKVLLCGLWFGRSAPNMALFLKPFMNQLLQLSETGVTNCKSDGTVVKYHVFPIGCSVDSVAKPKLVCQKQFNGYCGCLYCLHPNDAPVEGGNPNQRFYDTSHDYPLRKETQVITDMYKADQLDRAGELKQDSVNGFLGVSILLMLTGLLDKFPCNTFHIVWSMVIDYMHCVLEGVTADLLDLYFNILDAAQVETLNERIKKITPTQSMTRKPRT</sequence>
<reference evidence="2" key="1">
    <citation type="submission" date="2022-12" db="EMBL/GenBank/DDBJ databases">
        <title>Chromosome-level genome assembly of the bean flower thrips Megalurothrips usitatus.</title>
        <authorList>
            <person name="Ma L."/>
            <person name="Liu Q."/>
            <person name="Li H."/>
            <person name="Cai W."/>
        </authorList>
    </citation>
    <scope>NUCLEOTIDE SEQUENCE</scope>
    <source>
        <strain evidence="2">Cailab_2022a</strain>
    </source>
</reference>
<dbReference type="AlphaFoldDB" id="A0AAV7XRT4"/>
<proteinExistence type="predicted"/>
<evidence type="ECO:0000313" key="3">
    <source>
        <dbReference type="Proteomes" id="UP001075354"/>
    </source>
</evidence>
<feature type="compositionally biased region" description="Polar residues" evidence="1">
    <location>
        <begin position="97"/>
        <end position="110"/>
    </location>
</feature>
<dbReference type="PANTHER" id="PTHR46579">
    <property type="entry name" value="F5/8 TYPE C DOMAIN-CONTAINING PROTEIN-RELATED"/>
    <property type="match status" value="1"/>
</dbReference>
<comment type="caution">
    <text evidence="2">The sequence shown here is derived from an EMBL/GenBank/DDBJ whole genome shotgun (WGS) entry which is preliminary data.</text>
</comment>
<accession>A0AAV7XRT4</accession>
<evidence type="ECO:0000256" key="1">
    <source>
        <dbReference type="SAM" id="MobiDB-lite"/>
    </source>
</evidence>
<dbReference type="PANTHER" id="PTHR46579:SF1">
    <property type="entry name" value="F5_8 TYPE C DOMAIN-CONTAINING PROTEIN"/>
    <property type="match status" value="1"/>
</dbReference>
<protein>
    <submittedName>
        <fullName evidence="2">Uncharacterized protein</fullName>
    </submittedName>
</protein>
<dbReference type="EMBL" id="JAPTSV010000004">
    <property type="protein sequence ID" value="KAJ1528992.1"/>
    <property type="molecule type" value="Genomic_DNA"/>
</dbReference>
<feature type="compositionally biased region" description="Acidic residues" evidence="1">
    <location>
        <begin position="120"/>
        <end position="130"/>
    </location>
</feature>
<keyword evidence="3" id="KW-1185">Reference proteome</keyword>
<dbReference type="Proteomes" id="UP001075354">
    <property type="component" value="Chromosome 4"/>
</dbReference>
<name>A0AAV7XRT4_9NEOP</name>